<evidence type="ECO:0000256" key="1">
    <source>
        <dbReference type="SAM" id="Coils"/>
    </source>
</evidence>
<evidence type="ECO:0000313" key="4">
    <source>
        <dbReference type="Proteomes" id="UP000054742"/>
    </source>
</evidence>
<protein>
    <submittedName>
        <fullName evidence="3">SidG protein, substrate of the Dot/Icm system</fullName>
    </submittedName>
</protein>
<evidence type="ECO:0000313" key="3">
    <source>
        <dbReference type="EMBL" id="KTC86311.1"/>
    </source>
</evidence>
<comment type="caution">
    <text evidence="3">The sequence shown here is derived from an EMBL/GenBank/DDBJ whole genome shotgun (WGS) entry which is preliminary data.</text>
</comment>
<proteinExistence type="predicted"/>
<dbReference type="Proteomes" id="UP000054742">
    <property type="component" value="Unassembled WGS sequence"/>
</dbReference>
<dbReference type="PATRIC" id="fig|29422.6.peg.840"/>
<feature type="region of interest" description="Disordered" evidence="2">
    <location>
        <begin position="481"/>
        <end position="501"/>
    </location>
</feature>
<name>A0A0W0SSD3_9GAMM</name>
<reference evidence="3 4" key="1">
    <citation type="submission" date="2015-11" db="EMBL/GenBank/DDBJ databases">
        <title>Genomic analysis of 38 Legionella species identifies large and diverse effector repertoires.</title>
        <authorList>
            <person name="Burstein D."/>
            <person name="Amaro F."/>
            <person name="Zusman T."/>
            <person name="Lifshitz Z."/>
            <person name="Cohen O."/>
            <person name="Gilbert J.A."/>
            <person name="Pupko T."/>
            <person name="Shuman H.A."/>
            <person name="Segal G."/>
        </authorList>
    </citation>
    <scope>NUCLEOTIDE SEQUENCE [LARGE SCALE GENOMIC DNA]</scope>
    <source>
        <strain evidence="3 4">ATCC 43878</strain>
    </source>
</reference>
<accession>A0A0W0SSD3</accession>
<dbReference type="EMBL" id="LNXV01000005">
    <property type="protein sequence ID" value="KTC86311.1"/>
    <property type="molecule type" value="Genomic_DNA"/>
</dbReference>
<organism evidence="3 4">
    <name type="scientific">Legionella brunensis</name>
    <dbReference type="NCBI Taxonomy" id="29422"/>
    <lineage>
        <taxon>Bacteria</taxon>
        <taxon>Pseudomonadati</taxon>
        <taxon>Pseudomonadota</taxon>
        <taxon>Gammaproteobacteria</taxon>
        <taxon>Legionellales</taxon>
        <taxon>Legionellaceae</taxon>
        <taxon>Legionella</taxon>
    </lineage>
</organism>
<evidence type="ECO:0000256" key="2">
    <source>
        <dbReference type="SAM" id="MobiDB-lite"/>
    </source>
</evidence>
<keyword evidence="1" id="KW-0175">Coiled coil</keyword>
<dbReference type="AlphaFoldDB" id="A0A0W0SSD3"/>
<dbReference type="STRING" id="29422.Lbru_0805"/>
<sequence>MEYWEDNPLTSEEYLKCNNLSFEEYLKNAKQRIPTTQKKDTTHSAKYNDEGKLVKTDEVASETEYFKIEFSWWRGDTFFLSNTEQDMKDERKGKHLEYSEKAKEYLQPEQRRHTGKFGGQVMTYAPSSIVHQRDLSDTELKKVDIELQIERLKERLEVHDLLMDKVKTMKRPKVEGSLKLICNNIGLKSDDLVKDYLEKNPGEVDIEKFKEFFLENAKQHMAELKKEREALIEELRALEEDEENELEVDYVTKGVPPDHVVTLPYVDEGRRGLSPEAMLKKMRELTEPDAPGFNLHTKNCSKTSTDILTAGAEHDPLLKRTLSEEALGFFGTPQQVIVNAQRAKDIIVNNEENTLLTRIVNSNFLQKAMGEYISTIMDPNASRRDKGLAGGMLLLVALARLPGVMVKAFLNPTESMGNIISGVSTVAKHADSVALKGAVGLISALPLAILSPFALVEQGIKKIAKPFQALATWISKKDPSPTLDDQITTPLPSAKKDRPQEDKASYHSMMAGLVDKKVAGKVQEQSKELSSHKKPLDILVDFEIELENNPNKVITLSDKDFDKINKYITAKKDPGLTERFQKCCDESLRRANKLSPQTPEEVDNLIQEESLKTQVNL</sequence>
<keyword evidence="4" id="KW-1185">Reference proteome</keyword>
<feature type="coiled-coil region" evidence="1">
    <location>
        <begin position="214"/>
        <end position="248"/>
    </location>
</feature>
<gene>
    <name evidence="3" type="primary">sidG</name>
    <name evidence="3" type="ORF">Lbru_0805</name>
</gene>